<protein>
    <submittedName>
        <fullName evidence="4">SH3 domain-containing protein</fullName>
    </submittedName>
</protein>
<evidence type="ECO:0000313" key="4">
    <source>
        <dbReference type="EMBL" id="MBI4923891.1"/>
    </source>
</evidence>
<feature type="compositionally biased region" description="Acidic residues" evidence="1">
    <location>
        <begin position="148"/>
        <end position="171"/>
    </location>
</feature>
<feature type="compositionally biased region" description="Acidic residues" evidence="1">
    <location>
        <begin position="337"/>
        <end position="351"/>
    </location>
</feature>
<dbReference type="Proteomes" id="UP000782610">
    <property type="component" value="Unassembled WGS sequence"/>
</dbReference>
<name>A0A933L7N6_9HYPH</name>
<evidence type="ECO:0000313" key="5">
    <source>
        <dbReference type="Proteomes" id="UP000782610"/>
    </source>
</evidence>
<feature type="region of interest" description="Disordered" evidence="1">
    <location>
        <begin position="322"/>
        <end position="368"/>
    </location>
</feature>
<accession>A0A933L7N6</accession>
<dbReference type="InterPro" id="IPR003646">
    <property type="entry name" value="SH3-like_bac-type"/>
</dbReference>
<evidence type="ECO:0000256" key="2">
    <source>
        <dbReference type="SAM" id="Phobius"/>
    </source>
</evidence>
<feature type="domain" description="SH3b" evidence="3">
    <location>
        <begin position="87"/>
        <end position="136"/>
    </location>
</feature>
<evidence type="ECO:0000256" key="1">
    <source>
        <dbReference type="SAM" id="MobiDB-lite"/>
    </source>
</evidence>
<reference evidence="4" key="1">
    <citation type="submission" date="2020-07" db="EMBL/GenBank/DDBJ databases">
        <title>Huge and variable diversity of episymbiotic CPR bacteria and DPANN archaea in groundwater ecosystems.</title>
        <authorList>
            <person name="He C.Y."/>
            <person name="Keren R."/>
            <person name="Whittaker M."/>
            <person name="Farag I.F."/>
            <person name="Doudna J."/>
            <person name="Cate J.H.D."/>
            <person name="Banfield J.F."/>
        </authorList>
    </citation>
    <scope>NUCLEOTIDE SEQUENCE</scope>
    <source>
        <strain evidence="4">NC_groundwater_1586_Pr3_B-0.1um_66_15</strain>
    </source>
</reference>
<feature type="transmembrane region" description="Helical" evidence="2">
    <location>
        <begin position="54"/>
        <end position="71"/>
    </location>
</feature>
<sequence length="832" mass="89108">MQAASPQCACSLTQINPGGGRVGEDACCGRANPGSGCSGEPSAGKASPVSARHIAALIVAVVFLVVGSISAQADYVGDLDPYGDNFLALRTGPGTDYRMIRRLGPDTIVTVLERDGRWRLIELDDGTRGWAYGAYILPGLPPGWEDQGPGDDETVSPPDDDVVVPPDEETEPPPVSDDTAVPEIGRWTVYSNDRYGTSIEYPAAAFVALPPPDNNDGLSFEARVGTARFMVFAAQNVFDMTLPELMADDIAGSADDTVTYKRSGEDWYVLSGYRGGDVFYRKVLLSGGGSQVNTFEITYPRSQRAVFDPVAARMAKSLSAGTGVLDEDVPPPVVEPPPEDDFDTAPPDDEIAAPPSDEEIRVEPEPQPPQIAPDAWRAPLEETLFDGAPTPLFLPHQAHGGVFDTSARYEDGELVVDVPANSGWGKVGLLSNDPLVWMDDFHGDAETRVTFALDPQRTTGFGLALAQPGWGGVGGNDPGYPDVRFYWIGNPDGKDARVEMHVDPHGTDDFWKGIAGSTAPRSVTFVLRPGTVSVALDGKTVAERPWPALRSGIGLRVYAFSHPADVNLPARMGLRSINVARIYPTAPEAIEPAPGVEPLPVETLFDGAPTPVFEPAAVAGGDFDAFARYVDGALAIDVPAGHSWGKTGLISAEPLVVLDNRAYETPVRLTLTVDPARTGTFVVALAGDKVVEMWPGHNAWFVLARLPDEASYLLQANAGPYNDRVRKIPAAWFDAHWDGRIQYDIGHDFGCIRIPDGPSLCAQLPTSVGNRLFATILAHAPAEGKATGLVLRQITRGLVTPPGLTADHRWFFVDDDAFDADQYLEDLGSLLP</sequence>
<keyword evidence="2" id="KW-0812">Transmembrane</keyword>
<proteinExistence type="predicted"/>
<evidence type="ECO:0000259" key="3">
    <source>
        <dbReference type="Pfam" id="PF08239"/>
    </source>
</evidence>
<gene>
    <name evidence="4" type="ORF">HY834_19330</name>
</gene>
<keyword evidence="2" id="KW-1133">Transmembrane helix</keyword>
<keyword evidence="2" id="KW-0472">Membrane</keyword>
<organism evidence="4 5">
    <name type="scientific">Devosia nanyangense</name>
    <dbReference type="NCBI Taxonomy" id="1228055"/>
    <lineage>
        <taxon>Bacteria</taxon>
        <taxon>Pseudomonadati</taxon>
        <taxon>Pseudomonadota</taxon>
        <taxon>Alphaproteobacteria</taxon>
        <taxon>Hyphomicrobiales</taxon>
        <taxon>Devosiaceae</taxon>
        <taxon>Devosia</taxon>
    </lineage>
</organism>
<dbReference type="Pfam" id="PF08239">
    <property type="entry name" value="SH3_3"/>
    <property type="match status" value="1"/>
</dbReference>
<dbReference type="EMBL" id="JACRAF010000064">
    <property type="protein sequence ID" value="MBI4923891.1"/>
    <property type="molecule type" value="Genomic_DNA"/>
</dbReference>
<dbReference type="AlphaFoldDB" id="A0A933L7N6"/>
<feature type="region of interest" description="Disordered" evidence="1">
    <location>
        <begin position="142"/>
        <end position="180"/>
    </location>
</feature>
<dbReference type="Gene3D" id="2.30.30.40">
    <property type="entry name" value="SH3 Domains"/>
    <property type="match status" value="1"/>
</dbReference>
<comment type="caution">
    <text evidence="4">The sequence shown here is derived from an EMBL/GenBank/DDBJ whole genome shotgun (WGS) entry which is preliminary data.</text>
</comment>